<reference evidence="1 2" key="1">
    <citation type="submission" date="2018-12" db="EMBL/GenBank/DDBJ databases">
        <title>Complete genome of Nonlabens sp. MJ115.</title>
        <authorList>
            <person name="Choi H.S."/>
            <person name="Jung J."/>
        </authorList>
    </citation>
    <scope>NUCLEOTIDE SEQUENCE [LARGE SCALE GENOMIC DNA]</scope>
    <source>
        <strain evidence="1 2">MJ115</strain>
    </source>
</reference>
<evidence type="ECO:0008006" key="3">
    <source>
        <dbReference type="Google" id="ProtNLM"/>
    </source>
</evidence>
<keyword evidence="2" id="KW-1185">Reference proteome</keyword>
<gene>
    <name evidence="1" type="ORF">EJ995_11240</name>
</gene>
<dbReference type="KEGG" id="noj:EJ995_11240"/>
<organism evidence="1 2">
    <name type="scientific">Nonlabens ponticola</name>
    <dbReference type="NCBI Taxonomy" id="2496866"/>
    <lineage>
        <taxon>Bacteria</taxon>
        <taxon>Pseudomonadati</taxon>
        <taxon>Bacteroidota</taxon>
        <taxon>Flavobacteriia</taxon>
        <taxon>Flavobacteriales</taxon>
        <taxon>Flavobacteriaceae</taxon>
        <taxon>Nonlabens</taxon>
    </lineage>
</organism>
<sequence length="153" mass="16897">MKFTLAIKHKVHQACIKVVADKIKLINQNLAELMHAKTSETKSSAGDKYETGMAMIQNQEELFKTQRAQYYSQQAALNKLDPGTAHEIAQRGSLVQTTAGIFYLSAALGKLELDGMEVFAVSMESPIAQALENGKVQDEYVVNGLKNRILLLI</sequence>
<dbReference type="EMBL" id="CP034549">
    <property type="protein sequence ID" value="AZQ44779.1"/>
    <property type="molecule type" value="Genomic_DNA"/>
</dbReference>
<accession>A0A3S9N068</accession>
<evidence type="ECO:0000313" key="2">
    <source>
        <dbReference type="Proteomes" id="UP000279600"/>
    </source>
</evidence>
<proteinExistence type="predicted"/>
<dbReference type="Proteomes" id="UP000279600">
    <property type="component" value="Chromosome"/>
</dbReference>
<evidence type="ECO:0000313" key="1">
    <source>
        <dbReference type="EMBL" id="AZQ44779.1"/>
    </source>
</evidence>
<name>A0A3S9N068_9FLAO</name>
<protein>
    <recommendedName>
        <fullName evidence="3">3-oxoacyl-ACP synthase</fullName>
    </recommendedName>
</protein>
<dbReference type="OrthoDB" id="667380at2"/>
<dbReference type="AlphaFoldDB" id="A0A3S9N068"/>
<dbReference type="RefSeq" id="WP_126448494.1">
    <property type="nucleotide sequence ID" value="NZ_CP034549.1"/>
</dbReference>